<dbReference type="GO" id="GO:0000463">
    <property type="term" value="P:maturation of LSU-rRNA from tricistronic rRNA transcript (SSU-rRNA, 5.8S rRNA, LSU-rRNA)"/>
    <property type="evidence" value="ECO:0007669"/>
    <property type="project" value="TreeGrafter"/>
</dbReference>
<keyword evidence="1" id="KW-0853">WD repeat</keyword>
<dbReference type="InterPro" id="IPR015943">
    <property type="entry name" value="WD40/YVTN_repeat-like_dom_sf"/>
</dbReference>
<dbReference type="SUPFAM" id="SSF50978">
    <property type="entry name" value="WD40 repeat-like"/>
    <property type="match status" value="1"/>
</dbReference>
<dbReference type="PANTHER" id="PTHR17605:SF0">
    <property type="entry name" value="RIBOSOME BIOGENESIS PROTEIN BOP1"/>
    <property type="match status" value="1"/>
</dbReference>
<dbReference type="GO" id="GO:0030687">
    <property type="term" value="C:preribosome, large subunit precursor"/>
    <property type="evidence" value="ECO:0007669"/>
    <property type="project" value="TreeGrafter"/>
</dbReference>
<evidence type="ECO:0000256" key="3">
    <source>
        <dbReference type="SAM" id="SignalP"/>
    </source>
</evidence>
<accession>A0A9K3D0B8</accession>
<dbReference type="Proteomes" id="UP000265618">
    <property type="component" value="Unassembled WGS sequence"/>
</dbReference>
<reference evidence="4 5" key="1">
    <citation type="journal article" date="2018" name="PLoS ONE">
        <title>The draft genome of Kipferlia bialata reveals reductive genome evolution in fornicate parasites.</title>
        <authorList>
            <person name="Tanifuji G."/>
            <person name="Takabayashi S."/>
            <person name="Kume K."/>
            <person name="Takagi M."/>
            <person name="Nakayama T."/>
            <person name="Kamikawa R."/>
            <person name="Inagaki Y."/>
            <person name="Hashimoto T."/>
        </authorList>
    </citation>
    <scope>NUCLEOTIDE SEQUENCE [LARGE SCALE GENOMIC DNA]</scope>
    <source>
        <strain evidence="4">NY0173</strain>
    </source>
</reference>
<dbReference type="PANTHER" id="PTHR17605">
    <property type="entry name" value="RIBOSOME BIOGENESIS PROTEIN BOP1 BLOCK OF PROLIFERATION 1 PROTEIN"/>
    <property type="match status" value="1"/>
</dbReference>
<protein>
    <submittedName>
        <fullName evidence="4">Uncharacterized protein</fullName>
    </submittedName>
</protein>
<proteinExistence type="predicted"/>
<feature type="compositionally biased region" description="Acidic residues" evidence="2">
    <location>
        <begin position="126"/>
        <end position="139"/>
    </location>
</feature>
<dbReference type="AlphaFoldDB" id="A0A9K3D0B8"/>
<dbReference type="InterPro" id="IPR028598">
    <property type="entry name" value="BOP1/Erb1"/>
</dbReference>
<feature type="repeat" description="WD" evidence="1">
    <location>
        <begin position="387"/>
        <end position="420"/>
    </location>
</feature>
<keyword evidence="3" id="KW-0732">Signal</keyword>
<dbReference type="InterPro" id="IPR001680">
    <property type="entry name" value="WD40_rpt"/>
</dbReference>
<dbReference type="Pfam" id="PF00400">
    <property type="entry name" value="WD40"/>
    <property type="match status" value="3"/>
</dbReference>
<dbReference type="GO" id="GO:0043021">
    <property type="term" value="F:ribonucleoprotein complex binding"/>
    <property type="evidence" value="ECO:0007669"/>
    <property type="project" value="TreeGrafter"/>
</dbReference>
<dbReference type="EMBL" id="BDIP01002707">
    <property type="protein sequence ID" value="GIQ86709.1"/>
    <property type="molecule type" value="Genomic_DNA"/>
</dbReference>
<evidence type="ECO:0000313" key="4">
    <source>
        <dbReference type="EMBL" id="GIQ86709.1"/>
    </source>
</evidence>
<comment type="caution">
    <text evidence="4">The sequence shown here is derived from an EMBL/GenBank/DDBJ whole genome shotgun (WGS) entry which is preliminary data.</text>
</comment>
<feature type="compositionally biased region" description="Basic and acidic residues" evidence="2">
    <location>
        <begin position="140"/>
        <end position="149"/>
    </location>
</feature>
<feature type="non-terminal residue" evidence="4">
    <location>
        <position position="420"/>
    </location>
</feature>
<feature type="region of interest" description="Disordered" evidence="2">
    <location>
        <begin position="126"/>
        <end position="149"/>
    </location>
</feature>
<keyword evidence="5" id="KW-1185">Reference proteome</keyword>
<evidence type="ECO:0000256" key="1">
    <source>
        <dbReference type="PROSITE-ProRule" id="PRU00221"/>
    </source>
</evidence>
<dbReference type="PROSITE" id="PS50294">
    <property type="entry name" value="WD_REPEATS_REGION"/>
    <property type="match status" value="1"/>
</dbReference>
<dbReference type="Gene3D" id="2.130.10.10">
    <property type="entry name" value="YVTN repeat-like/Quinoprotein amine dehydrogenase"/>
    <property type="match status" value="1"/>
</dbReference>
<name>A0A9K3D0B8_9EUKA</name>
<dbReference type="OrthoDB" id="5571054at2759"/>
<organism evidence="4 5">
    <name type="scientific">Kipferlia bialata</name>
    <dbReference type="NCBI Taxonomy" id="797122"/>
    <lineage>
        <taxon>Eukaryota</taxon>
        <taxon>Metamonada</taxon>
        <taxon>Carpediemonas-like organisms</taxon>
        <taxon>Kipferlia</taxon>
    </lineage>
</organism>
<sequence length="420" mass="46512">VWHTLTGRLVTAIPVLSAGAIADEEEYDTRHAIRDIAWCPINLKIGQGEEQEVHRVSMLAVAAGRQVVIVEPGVASRSISEYTRSLFDFGPADVSSVPHITWEMCSGRKARGLGTTTNEGVGTVDEEVSDHEASEEDEEARDKAAMEDRPGVVPEADLVKDSTAAARQPYNRFNQIVLRIHHPKAVNSVAWHRQGDYLVATCPQAVKTSVVVHQMTKRRSQIPFTKYPGGQVVDAQFVPRKAELMIATQKGVRIFDLKTQNLVKRLLPGLREISSVAMHPTRSNHIAVTGNSAHVSLHDTYDHDGMPHKKLRYHKGVVSSTAFHPKYPLMATGSRDGTTQVLHFRSYGYDDEDDDDEHDITSRPTIVPVAVLRPTIVPVAVLRVPKKAGDGHGVMDIAFHPVRPWIATVHRDATVRLWFS</sequence>
<gene>
    <name evidence="4" type="ORF">KIPB_008611</name>
</gene>
<dbReference type="GO" id="GO:0070545">
    <property type="term" value="C:PeBoW complex"/>
    <property type="evidence" value="ECO:0007669"/>
    <property type="project" value="TreeGrafter"/>
</dbReference>
<feature type="chain" id="PRO_5039928035" evidence="3">
    <location>
        <begin position="23"/>
        <end position="420"/>
    </location>
</feature>
<feature type="signal peptide" evidence="3">
    <location>
        <begin position="1"/>
        <end position="22"/>
    </location>
</feature>
<evidence type="ECO:0000313" key="5">
    <source>
        <dbReference type="Proteomes" id="UP000265618"/>
    </source>
</evidence>
<dbReference type="PROSITE" id="PS50082">
    <property type="entry name" value="WD_REPEATS_2"/>
    <property type="match status" value="1"/>
</dbReference>
<dbReference type="SMART" id="SM00320">
    <property type="entry name" value="WD40"/>
    <property type="match status" value="4"/>
</dbReference>
<evidence type="ECO:0000256" key="2">
    <source>
        <dbReference type="SAM" id="MobiDB-lite"/>
    </source>
</evidence>
<dbReference type="InterPro" id="IPR036322">
    <property type="entry name" value="WD40_repeat_dom_sf"/>
</dbReference>